<dbReference type="Gene3D" id="1.20.120.1750">
    <property type="match status" value="1"/>
</dbReference>
<dbReference type="AlphaFoldDB" id="A0AAD5TEC8"/>
<dbReference type="EMBL" id="JADGJH010000080">
    <property type="protein sequence ID" value="KAJ3139095.1"/>
    <property type="molecule type" value="Genomic_DNA"/>
</dbReference>
<dbReference type="GO" id="GO:0008270">
    <property type="term" value="F:zinc ion binding"/>
    <property type="evidence" value="ECO:0007669"/>
    <property type="project" value="UniProtKB-KW"/>
</dbReference>
<evidence type="ECO:0000256" key="1">
    <source>
        <dbReference type="ARBA" id="ARBA00022679"/>
    </source>
</evidence>
<dbReference type="PANTHER" id="PTHR11685">
    <property type="entry name" value="RBR FAMILY RING FINGER AND IBR DOMAIN-CONTAINING"/>
    <property type="match status" value="1"/>
</dbReference>
<feature type="domain" description="RING-type" evidence="8">
    <location>
        <begin position="202"/>
        <end position="454"/>
    </location>
</feature>
<name>A0AAD5TEC8_9FUNG</name>
<keyword evidence="6" id="KW-0862">Zinc</keyword>
<dbReference type="GO" id="GO:0004842">
    <property type="term" value="F:ubiquitin-protein transferase activity"/>
    <property type="evidence" value="ECO:0007669"/>
    <property type="project" value="InterPro"/>
</dbReference>
<evidence type="ECO:0000259" key="8">
    <source>
        <dbReference type="PROSITE" id="PS51873"/>
    </source>
</evidence>
<dbReference type="SUPFAM" id="SSF57850">
    <property type="entry name" value="RING/U-box"/>
    <property type="match status" value="1"/>
</dbReference>
<sequence>MLTSGTTATRPATVTVTATTTADMDTDTTTWQTGGVARTYSSVSKASSGRMERISRTSSKRSSSSFDDEGQEGDSDFGFESDDFGIDGEEQEEEEEEESQQKDDAGNRATAGDISFRSVDAAQLQERMASQAQATGDALGLAADDARLLLAAFAWQSDAAAERYCDDPAKARAQAGLPPPVQPPRAIANSQHPITTNKQEQEQQYCQVCFDSPDSPVRLPCRRHVCCAACLAGYLQFNVKNDGLSADSTVACPAQNCNVAIPNTLFADLLDPPLYALLQQRQLNTFVDKNKNKLKWCPAPACSFVVEASKPIMDTLFVLSAASPKTTVQLPVMFSKCGKKSAKTIPRLRTGSMRTPKNYSHACGTFKENASDDLREKSRTAIQRYLHYFTRYQNHAQSAKLDQALSEKIELAMAGLQENSEMSWIQVQFMKKAKETLVASRHTLKWTYSFAFYLHKNQNSTVLFEENQKDLEAAVEALSFLLESDDFNVVANIPALKSKILDKAAYVEKRREILLSAAVADLEDGRLTWSFNGSD</sequence>
<dbReference type="InterPro" id="IPR044066">
    <property type="entry name" value="TRIAD_supradom"/>
</dbReference>
<organism evidence="9 10">
    <name type="scientific">Physocladia obscura</name>
    <dbReference type="NCBI Taxonomy" id="109957"/>
    <lineage>
        <taxon>Eukaryota</taxon>
        <taxon>Fungi</taxon>
        <taxon>Fungi incertae sedis</taxon>
        <taxon>Chytridiomycota</taxon>
        <taxon>Chytridiomycota incertae sedis</taxon>
        <taxon>Chytridiomycetes</taxon>
        <taxon>Chytridiales</taxon>
        <taxon>Chytriomycetaceae</taxon>
        <taxon>Physocladia</taxon>
    </lineage>
</organism>
<evidence type="ECO:0000256" key="3">
    <source>
        <dbReference type="ARBA" id="ARBA00022737"/>
    </source>
</evidence>
<dbReference type="Pfam" id="PF19422">
    <property type="entry name" value="Ariadne"/>
    <property type="match status" value="1"/>
</dbReference>
<gene>
    <name evidence="9" type="ORF">HK100_011945</name>
</gene>
<dbReference type="PROSITE" id="PS51873">
    <property type="entry name" value="TRIAD"/>
    <property type="match status" value="1"/>
</dbReference>
<evidence type="ECO:0000256" key="2">
    <source>
        <dbReference type="ARBA" id="ARBA00022723"/>
    </source>
</evidence>
<keyword evidence="2" id="KW-0479">Metal-binding</keyword>
<feature type="compositionally biased region" description="Acidic residues" evidence="7">
    <location>
        <begin position="66"/>
        <end position="98"/>
    </location>
</feature>
<keyword evidence="5" id="KW-0833">Ubl conjugation pathway</keyword>
<dbReference type="Gene3D" id="3.30.40.10">
    <property type="entry name" value="Zinc/RING finger domain, C3HC4 (zinc finger)"/>
    <property type="match status" value="1"/>
</dbReference>
<evidence type="ECO:0000256" key="6">
    <source>
        <dbReference type="ARBA" id="ARBA00022833"/>
    </source>
</evidence>
<dbReference type="InterPro" id="IPR013083">
    <property type="entry name" value="Znf_RING/FYVE/PHD"/>
</dbReference>
<evidence type="ECO:0000256" key="7">
    <source>
        <dbReference type="SAM" id="MobiDB-lite"/>
    </source>
</evidence>
<protein>
    <recommendedName>
        <fullName evidence="8">RING-type domain-containing protein</fullName>
    </recommendedName>
</protein>
<evidence type="ECO:0000313" key="9">
    <source>
        <dbReference type="EMBL" id="KAJ3139095.1"/>
    </source>
</evidence>
<keyword evidence="10" id="KW-1185">Reference proteome</keyword>
<reference evidence="9" key="1">
    <citation type="submission" date="2020-05" db="EMBL/GenBank/DDBJ databases">
        <title>Phylogenomic resolution of chytrid fungi.</title>
        <authorList>
            <person name="Stajich J.E."/>
            <person name="Amses K."/>
            <person name="Simmons R."/>
            <person name="Seto K."/>
            <person name="Myers J."/>
            <person name="Bonds A."/>
            <person name="Quandt C.A."/>
            <person name="Barry K."/>
            <person name="Liu P."/>
            <person name="Grigoriev I."/>
            <person name="Longcore J.E."/>
            <person name="James T.Y."/>
        </authorList>
    </citation>
    <scope>NUCLEOTIDE SEQUENCE</scope>
    <source>
        <strain evidence="9">JEL0513</strain>
    </source>
</reference>
<dbReference type="GO" id="GO:0016567">
    <property type="term" value="P:protein ubiquitination"/>
    <property type="evidence" value="ECO:0007669"/>
    <property type="project" value="InterPro"/>
</dbReference>
<keyword evidence="4" id="KW-0863">Zinc-finger</keyword>
<accession>A0AAD5TEC8</accession>
<dbReference type="CDD" id="cd16449">
    <property type="entry name" value="RING-HC"/>
    <property type="match status" value="1"/>
</dbReference>
<evidence type="ECO:0000256" key="4">
    <source>
        <dbReference type="ARBA" id="ARBA00022771"/>
    </source>
</evidence>
<keyword evidence="3" id="KW-0677">Repeat</keyword>
<dbReference type="InterPro" id="IPR045840">
    <property type="entry name" value="Ariadne"/>
</dbReference>
<evidence type="ECO:0000313" key="10">
    <source>
        <dbReference type="Proteomes" id="UP001211907"/>
    </source>
</evidence>
<feature type="compositionally biased region" description="Low complexity" evidence="7">
    <location>
        <begin position="1"/>
        <end position="37"/>
    </location>
</feature>
<feature type="region of interest" description="Disordered" evidence="7">
    <location>
        <begin position="1"/>
        <end position="114"/>
    </location>
</feature>
<proteinExistence type="predicted"/>
<feature type="compositionally biased region" description="Low complexity" evidence="7">
    <location>
        <begin position="56"/>
        <end position="65"/>
    </location>
</feature>
<keyword evidence="1" id="KW-0808">Transferase</keyword>
<dbReference type="Proteomes" id="UP001211907">
    <property type="component" value="Unassembled WGS sequence"/>
</dbReference>
<evidence type="ECO:0000256" key="5">
    <source>
        <dbReference type="ARBA" id="ARBA00022786"/>
    </source>
</evidence>
<comment type="caution">
    <text evidence="9">The sequence shown here is derived from an EMBL/GenBank/DDBJ whole genome shotgun (WGS) entry which is preliminary data.</text>
</comment>
<dbReference type="InterPro" id="IPR031127">
    <property type="entry name" value="E3_UB_ligase_RBR"/>
</dbReference>